<dbReference type="InterPro" id="IPR003439">
    <property type="entry name" value="ABC_transporter-like_ATP-bd"/>
</dbReference>
<name>A0A2H3KHN1_9CHLR</name>
<dbReference type="Gene3D" id="3.40.50.300">
    <property type="entry name" value="P-loop containing nucleotide triphosphate hydrolases"/>
    <property type="match status" value="1"/>
</dbReference>
<dbReference type="AlphaFoldDB" id="A0A2H3KHN1"/>
<evidence type="ECO:0000313" key="9">
    <source>
        <dbReference type="EMBL" id="PDV97273.1"/>
    </source>
</evidence>
<dbReference type="PROSITE" id="PS00211">
    <property type="entry name" value="ABC_TRANSPORTER_1"/>
    <property type="match status" value="1"/>
</dbReference>
<dbReference type="Pfam" id="PF00005">
    <property type="entry name" value="ABC_tran"/>
    <property type="match status" value="1"/>
</dbReference>
<dbReference type="InterPro" id="IPR017871">
    <property type="entry name" value="ABC_transporter-like_CS"/>
</dbReference>
<comment type="subcellular location">
    <subcellularLocation>
        <location evidence="1">Cell membrane</location>
        <topology evidence="1">Peripheral membrane protein</topology>
    </subcellularLocation>
</comment>
<dbReference type="InterPro" id="IPR050388">
    <property type="entry name" value="ABC_Ni/Peptide_Import"/>
</dbReference>
<accession>A0A2H3KHN1</accession>
<dbReference type="PANTHER" id="PTHR43297:SF2">
    <property type="entry name" value="DIPEPTIDE TRANSPORT ATP-BINDING PROTEIN DPPD"/>
    <property type="match status" value="1"/>
</dbReference>
<evidence type="ECO:0000256" key="2">
    <source>
        <dbReference type="ARBA" id="ARBA00005417"/>
    </source>
</evidence>
<evidence type="ECO:0000256" key="5">
    <source>
        <dbReference type="ARBA" id="ARBA00022741"/>
    </source>
</evidence>
<dbReference type="EMBL" id="LYXE01000157">
    <property type="protein sequence ID" value="PDV97273.1"/>
    <property type="molecule type" value="Genomic_DNA"/>
</dbReference>
<keyword evidence="3" id="KW-0813">Transport</keyword>
<protein>
    <submittedName>
        <fullName evidence="9">Peptide ABC transporter ATP-binding protein</fullName>
    </submittedName>
</protein>
<dbReference type="PROSITE" id="PS50893">
    <property type="entry name" value="ABC_TRANSPORTER_2"/>
    <property type="match status" value="1"/>
</dbReference>
<dbReference type="InterPro" id="IPR003593">
    <property type="entry name" value="AAA+_ATPase"/>
</dbReference>
<evidence type="ECO:0000256" key="3">
    <source>
        <dbReference type="ARBA" id="ARBA00022448"/>
    </source>
</evidence>
<dbReference type="GO" id="GO:0005886">
    <property type="term" value="C:plasma membrane"/>
    <property type="evidence" value="ECO:0007669"/>
    <property type="project" value="UniProtKB-SubCell"/>
</dbReference>
<keyword evidence="4" id="KW-1003">Cell membrane</keyword>
<dbReference type="GO" id="GO:0015833">
    <property type="term" value="P:peptide transport"/>
    <property type="evidence" value="ECO:0007669"/>
    <property type="project" value="InterPro"/>
</dbReference>
<feature type="domain" description="ABC transporter" evidence="8">
    <location>
        <begin position="5"/>
        <end position="256"/>
    </location>
</feature>
<sequence length="338" mass="37464">MAPLLEVRNLETHFHTQDGVVKAVDGVSFHVNRGETLGIVGESGCGKSVTSLSIMRLIPSPPGKIAGGQILFDGEDLLALSDEEMRHIRGNRIAMIFQDPMTSLNPVLTIGRQITESLELHMRLSRKEAYNRAGELLHMVGIPSASKRLDNYPHQFSGGMRQRVMIAMALSCNPELLIADEPTTALDVTIQAQILELINRLREELQTAVLMITHDLGVVAGMTDRVTVMYAGKVVEEGSTREIFANPRMPYTIGLLRSIPRLDEERGHKLNPIRGLPPNLIDLPQICPFSPRCDYVQERCLTQTPPLRNVAPDHRAACLFDISMETPIPELKLEDQAA</sequence>
<evidence type="ECO:0000256" key="4">
    <source>
        <dbReference type="ARBA" id="ARBA00022475"/>
    </source>
</evidence>
<gene>
    <name evidence="9" type="ORF">A9Q02_05060</name>
</gene>
<evidence type="ECO:0000256" key="7">
    <source>
        <dbReference type="ARBA" id="ARBA00023136"/>
    </source>
</evidence>
<dbReference type="RefSeq" id="WP_097654701.1">
    <property type="nucleotide sequence ID" value="NZ_LYXE01000157.1"/>
</dbReference>
<dbReference type="Proteomes" id="UP000220922">
    <property type="component" value="Unassembled WGS sequence"/>
</dbReference>
<dbReference type="SUPFAM" id="SSF52540">
    <property type="entry name" value="P-loop containing nucleoside triphosphate hydrolases"/>
    <property type="match status" value="1"/>
</dbReference>
<dbReference type="NCBIfam" id="TIGR01727">
    <property type="entry name" value="oligo_HPY"/>
    <property type="match status" value="1"/>
</dbReference>
<dbReference type="InterPro" id="IPR013563">
    <property type="entry name" value="Oligopep_ABC_C"/>
</dbReference>
<keyword evidence="10" id="KW-1185">Reference proteome</keyword>
<dbReference type="GO" id="GO:0016887">
    <property type="term" value="F:ATP hydrolysis activity"/>
    <property type="evidence" value="ECO:0007669"/>
    <property type="project" value="InterPro"/>
</dbReference>
<comment type="similarity">
    <text evidence="2">Belongs to the ABC transporter superfamily.</text>
</comment>
<dbReference type="GO" id="GO:0005524">
    <property type="term" value="F:ATP binding"/>
    <property type="evidence" value="ECO:0007669"/>
    <property type="project" value="UniProtKB-KW"/>
</dbReference>
<evidence type="ECO:0000256" key="6">
    <source>
        <dbReference type="ARBA" id="ARBA00022840"/>
    </source>
</evidence>
<keyword evidence="6 9" id="KW-0067">ATP-binding</keyword>
<dbReference type="PANTHER" id="PTHR43297">
    <property type="entry name" value="OLIGOPEPTIDE TRANSPORT ATP-BINDING PROTEIN APPD"/>
    <property type="match status" value="1"/>
</dbReference>
<keyword evidence="5" id="KW-0547">Nucleotide-binding</keyword>
<reference evidence="9 10" key="1">
    <citation type="submission" date="2016-05" db="EMBL/GenBank/DDBJ databases">
        <authorList>
            <person name="Lavstsen T."/>
            <person name="Jespersen J.S."/>
        </authorList>
    </citation>
    <scope>NUCLEOTIDE SEQUENCE [LARGE SCALE GENOMIC DNA]</scope>
    <source>
        <strain evidence="9 10">B7-9</strain>
    </source>
</reference>
<evidence type="ECO:0000259" key="8">
    <source>
        <dbReference type="PROSITE" id="PS50893"/>
    </source>
</evidence>
<dbReference type="SMART" id="SM00382">
    <property type="entry name" value="AAA"/>
    <property type="match status" value="1"/>
</dbReference>
<dbReference type="OrthoDB" id="9802264at2"/>
<dbReference type="FunFam" id="3.40.50.300:FF:000016">
    <property type="entry name" value="Oligopeptide ABC transporter ATP-binding component"/>
    <property type="match status" value="1"/>
</dbReference>
<dbReference type="Pfam" id="PF08352">
    <property type="entry name" value="oligo_HPY"/>
    <property type="match status" value="1"/>
</dbReference>
<comment type="caution">
    <text evidence="9">The sequence shown here is derived from an EMBL/GenBank/DDBJ whole genome shotgun (WGS) entry which is preliminary data.</text>
</comment>
<keyword evidence="7" id="KW-0472">Membrane</keyword>
<evidence type="ECO:0000313" key="10">
    <source>
        <dbReference type="Proteomes" id="UP000220922"/>
    </source>
</evidence>
<dbReference type="CDD" id="cd03257">
    <property type="entry name" value="ABC_NikE_OppD_transporters"/>
    <property type="match status" value="1"/>
</dbReference>
<proteinExistence type="inferred from homology"/>
<evidence type="ECO:0000256" key="1">
    <source>
        <dbReference type="ARBA" id="ARBA00004202"/>
    </source>
</evidence>
<dbReference type="InterPro" id="IPR027417">
    <property type="entry name" value="P-loop_NTPase"/>
</dbReference>
<organism evidence="9 10">
    <name type="scientific">Candidatus Chloroploca asiatica</name>
    <dbReference type="NCBI Taxonomy" id="1506545"/>
    <lineage>
        <taxon>Bacteria</taxon>
        <taxon>Bacillati</taxon>
        <taxon>Chloroflexota</taxon>
        <taxon>Chloroflexia</taxon>
        <taxon>Chloroflexales</taxon>
        <taxon>Chloroflexineae</taxon>
        <taxon>Oscillochloridaceae</taxon>
        <taxon>Candidatus Chloroploca</taxon>
    </lineage>
</organism>